<feature type="compositionally biased region" description="Basic and acidic residues" evidence="1">
    <location>
        <begin position="34"/>
        <end position="44"/>
    </location>
</feature>
<evidence type="ECO:0000313" key="3">
    <source>
        <dbReference type="WBParaSite" id="maker-uti_cns_0007471-snap-gene-0.23-mRNA-1"/>
    </source>
</evidence>
<name>A0A1I8HRP1_9PLAT</name>
<sequence>FKKTTPEEEDLKRRARKTCPTKKRSPHHSQPRRKPTENDQRDAQDDVWSSDNYTCAYSSA</sequence>
<feature type="compositionally biased region" description="Polar residues" evidence="1">
    <location>
        <begin position="47"/>
        <end position="60"/>
    </location>
</feature>
<evidence type="ECO:0000256" key="1">
    <source>
        <dbReference type="SAM" id="MobiDB-lite"/>
    </source>
</evidence>
<feature type="compositionally biased region" description="Basic residues" evidence="1">
    <location>
        <begin position="13"/>
        <end position="33"/>
    </location>
</feature>
<dbReference type="WBParaSite" id="maker-uti_cns_0007471-snap-gene-0.23-mRNA-1">
    <property type="protein sequence ID" value="maker-uti_cns_0007471-snap-gene-0.23-mRNA-1"/>
    <property type="gene ID" value="maker-uti_cns_0007471-snap-gene-0.23"/>
</dbReference>
<reference evidence="3" key="1">
    <citation type="submission" date="2016-11" db="UniProtKB">
        <authorList>
            <consortium name="WormBaseParasite"/>
        </authorList>
    </citation>
    <scope>IDENTIFICATION</scope>
</reference>
<feature type="compositionally biased region" description="Basic and acidic residues" evidence="1">
    <location>
        <begin position="1"/>
        <end position="12"/>
    </location>
</feature>
<organism evidence="2 3">
    <name type="scientific">Macrostomum lignano</name>
    <dbReference type="NCBI Taxonomy" id="282301"/>
    <lineage>
        <taxon>Eukaryota</taxon>
        <taxon>Metazoa</taxon>
        <taxon>Spiralia</taxon>
        <taxon>Lophotrochozoa</taxon>
        <taxon>Platyhelminthes</taxon>
        <taxon>Rhabditophora</taxon>
        <taxon>Macrostomorpha</taxon>
        <taxon>Macrostomida</taxon>
        <taxon>Macrostomidae</taxon>
        <taxon>Macrostomum</taxon>
    </lineage>
</organism>
<keyword evidence="2" id="KW-1185">Reference proteome</keyword>
<proteinExistence type="predicted"/>
<protein>
    <submittedName>
        <fullName evidence="3">Tat protein</fullName>
    </submittedName>
</protein>
<accession>A0A1I8HRP1</accession>
<evidence type="ECO:0000313" key="2">
    <source>
        <dbReference type="Proteomes" id="UP000095280"/>
    </source>
</evidence>
<feature type="region of interest" description="Disordered" evidence="1">
    <location>
        <begin position="1"/>
        <end position="60"/>
    </location>
</feature>
<dbReference type="Proteomes" id="UP000095280">
    <property type="component" value="Unplaced"/>
</dbReference>
<dbReference type="AlphaFoldDB" id="A0A1I8HRP1"/>